<reference evidence="11" key="1">
    <citation type="submission" date="2014-08" db="EMBL/GenBank/DDBJ databases">
        <authorList>
            <person name="Murali S."/>
            <person name="Richards S."/>
            <person name="Bandaranaike D."/>
            <person name="Bellair M."/>
            <person name="Blankenburg K."/>
            <person name="Chao H."/>
            <person name="Dinh H."/>
            <person name="Doddapaneni H."/>
            <person name="Dugan-Rocha S."/>
            <person name="Elkadiri S."/>
            <person name="Gnanaolivu R."/>
            <person name="Hughes D."/>
            <person name="Lee S."/>
            <person name="Li M."/>
            <person name="Ming W."/>
            <person name="Munidasa M."/>
            <person name="Muniz J."/>
            <person name="Nguyen L."/>
            <person name="Osuji N."/>
            <person name="Pu L.-L."/>
            <person name="Puazo M."/>
            <person name="Skinner E."/>
            <person name="Qu C."/>
            <person name="Quiroz J."/>
            <person name="Raj R."/>
            <person name="Weissenberger G."/>
            <person name="Xin Y."/>
            <person name="Zou X."/>
            <person name="Han Y."/>
            <person name="Worley K."/>
            <person name="Muzny D."/>
            <person name="Gibbs R."/>
        </authorList>
    </citation>
    <scope>NUCLEOTIDE SEQUENCE</scope>
    <source>
        <strain evidence="11">HAZT.00-mixed</strain>
        <tissue evidence="11">Whole organism</tissue>
    </source>
</reference>
<protein>
    <recommendedName>
        <fullName evidence="10">Hexosyltransferase</fullName>
        <ecNumber evidence="10">2.4.1.-</ecNumber>
    </recommendedName>
</protein>
<dbReference type="GO" id="GO:0008194">
    <property type="term" value="F:UDP-glycosyltransferase activity"/>
    <property type="evidence" value="ECO:0007669"/>
    <property type="project" value="TreeGrafter"/>
</dbReference>
<reference evidence="11" key="3">
    <citation type="submission" date="2019-06" db="EMBL/GenBank/DDBJ databases">
        <authorList>
            <person name="Poynton C."/>
            <person name="Hasenbein S."/>
            <person name="Benoit J.B."/>
            <person name="Sepulveda M.S."/>
            <person name="Poelchau M.F."/>
            <person name="Murali S.C."/>
            <person name="Chen S."/>
            <person name="Glastad K.M."/>
            <person name="Werren J.H."/>
            <person name="Vineis J.H."/>
            <person name="Bowen J.L."/>
            <person name="Friedrich M."/>
            <person name="Jones J."/>
            <person name="Robertson H.M."/>
            <person name="Feyereisen R."/>
            <person name="Mechler-Hickson A."/>
            <person name="Mathers N."/>
            <person name="Lee C.E."/>
            <person name="Colbourne J.K."/>
            <person name="Biales A."/>
            <person name="Johnston J.S."/>
            <person name="Wellborn G.A."/>
            <person name="Rosendale A.J."/>
            <person name="Cridge A.G."/>
            <person name="Munoz-Torres M.C."/>
            <person name="Bain P.A."/>
            <person name="Manny A.R."/>
            <person name="Major K.M."/>
            <person name="Lambert F.N."/>
            <person name="Vulpe C.D."/>
            <person name="Tuck P."/>
            <person name="Blalock B.J."/>
            <person name="Lin Y.-Y."/>
            <person name="Smith M.E."/>
            <person name="Ochoa-Acuna H."/>
            <person name="Chen M.-J.M."/>
            <person name="Childers C.P."/>
            <person name="Qu J."/>
            <person name="Dugan S."/>
            <person name="Lee S.L."/>
            <person name="Chao H."/>
            <person name="Dinh H."/>
            <person name="Han Y."/>
            <person name="Doddapaneni H."/>
            <person name="Worley K.C."/>
            <person name="Muzny D.M."/>
            <person name="Gibbs R.A."/>
            <person name="Richards S."/>
        </authorList>
    </citation>
    <scope>NUCLEOTIDE SEQUENCE</scope>
    <source>
        <strain evidence="11">HAZT.00-mixed</strain>
        <tissue evidence="11">Whole organism</tissue>
    </source>
</reference>
<sequence length="357" mass="42874">MQLLRLLYRRPLPTILSFVLLLWVFVSSGLYQHFFALSFKTEYKHWGPNMPLQPLIQQIKEKIPPDILPVNEFKHKFIYDNKQKCEVRDKSEPITFLLLVKSALKNFNVRDVIRQTWGSEQRFSDVIIRTVFLLGVEPDAQHLQRRLMQENSQHKDIIQADFIDEYFNNTIKTMMGHHWAYHNCPDAKYFFYVDDDYYVSTRNTLRFLKDPMNYPKYLYSFIINTDKHSQEDLYAGYVFPSSRPKRWVLSKWYVSLEEYPYSHYPAYITAGAYILSRKSLETLYFAELYTKFFRFDDIFMGMCAKKGNLHLLHQEEFHYHKKTYSIEGYKFTIASHGFKDPDEMHRIWEEQRSVGNA</sequence>
<dbReference type="Proteomes" id="UP000711488">
    <property type="component" value="Unassembled WGS sequence"/>
</dbReference>
<evidence type="ECO:0000256" key="4">
    <source>
        <dbReference type="ARBA" id="ARBA00022679"/>
    </source>
</evidence>
<dbReference type="SUPFAM" id="SSF53448">
    <property type="entry name" value="Nucleotide-diphospho-sugar transferases"/>
    <property type="match status" value="1"/>
</dbReference>
<evidence type="ECO:0000313" key="12">
    <source>
        <dbReference type="Proteomes" id="UP000694843"/>
    </source>
</evidence>
<gene>
    <name evidence="13" type="primary">LOC108665864</name>
    <name evidence="11" type="ORF">HAZT_HAZT001421</name>
</gene>
<comment type="subcellular location">
    <subcellularLocation>
        <location evidence="1 10">Golgi apparatus membrane</location>
        <topology evidence="1 10">Single-pass type II membrane protein</topology>
    </subcellularLocation>
</comment>
<dbReference type="PANTHER" id="PTHR11214">
    <property type="entry name" value="BETA-1,3-N-ACETYLGLUCOSAMINYLTRANSFERASE"/>
    <property type="match status" value="1"/>
</dbReference>
<feature type="transmembrane region" description="Helical" evidence="10">
    <location>
        <begin position="12"/>
        <end position="31"/>
    </location>
</feature>
<evidence type="ECO:0000256" key="1">
    <source>
        <dbReference type="ARBA" id="ARBA00004323"/>
    </source>
</evidence>
<evidence type="ECO:0000256" key="2">
    <source>
        <dbReference type="ARBA" id="ARBA00008661"/>
    </source>
</evidence>
<reference evidence="13" key="4">
    <citation type="submission" date="2025-04" db="UniProtKB">
        <authorList>
            <consortium name="RefSeq"/>
        </authorList>
    </citation>
    <scope>IDENTIFICATION</scope>
    <source>
        <tissue evidence="13">Whole organism</tissue>
    </source>
</reference>
<dbReference type="AlphaFoldDB" id="A0A6A0HBQ1"/>
<keyword evidence="6 10" id="KW-0735">Signal-anchor</keyword>
<evidence type="ECO:0000256" key="9">
    <source>
        <dbReference type="ARBA" id="ARBA00023136"/>
    </source>
</evidence>
<dbReference type="InterPro" id="IPR002659">
    <property type="entry name" value="Glyco_trans_31"/>
</dbReference>
<dbReference type="Proteomes" id="UP000694843">
    <property type="component" value="Unplaced"/>
</dbReference>
<dbReference type="InterPro" id="IPR029044">
    <property type="entry name" value="Nucleotide-diphossugar_trans"/>
</dbReference>
<evidence type="ECO:0000256" key="5">
    <source>
        <dbReference type="ARBA" id="ARBA00022692"/>
    </source>
</evidence>
<keyword evidence="12" id="KW-1185">Reference proteome</keyword>
<evidence type="ECO:0000256" key="3">
    <source>
        <dbReference type="ARBA" id="ARBA00022676"/>
    </source>
</evidence>
<evidence type="ECO:0000313" key="13">
    <source>
        <dbReference type="RefSeq" id="XP_018008162.1"/>
    </source>
</evidence>
<proteinExistence type="inferred from homology"/>
<evidence type="ECO:0000256" key="6">
    <source>
        <dbReference type="ARBA" id="ARBA00022968"/>
    </source>
</evidence>
<dbReference type="EC" id="2.4.1.-" evidence="10"/>
<keyword evidence="3 10" id="KW-0328">Glycosyltransferase</keyword>
<dbReference type="GO" id="GO:0006493">
    <property type="term" value="P:protein O-linked glycosylation"/>
    <property type="evidence" value="ECO:0007669"/>
    <property type="project" value="TreeGrafter"/>
</dbReference>
<accession>A0A6A0HBQ1</accession>
<keyword evidence="9 10" id="KW-0472">Membrane</keyword>
<dbReference type="OrthoDB" id="5957813at2759"/>
<keyword evidence="7 10" id="KW-1133">Transmembrane helix</keyword>
<dbReference type="OMA" id="RVWNECR"/>
<dbReference type="KEGG" id="hazt:108665864"/>
<dbReference type="PANTHER" id="PTHR11214:SF349">
    <property type="entry name" value="BETA-1,3-GALACTOSYLTRANSFERASE BRN"/>
    <property type="match status" value="1"/>
</dbReference>
<comment type="similarity">
    <text evidence="2 10">Belongs to the glycosyltransferase 31 family.</text>
</comment>
<keyword evidence="4" id="KW-0808">Transferase</keyword>
<dbReference type="GeneID" id="108665864"/>
<reference evidence="11" key="2">
    <citation type="journal article" date="2018" name="Environ. Sci. Technol.">
        <title>The Toxicogenome of Hyalella azteca: A Model for Sediment Ecotoxicology and Evolutionary Toxicology.</title>
        <authorList>
            <person name="Poynton H.C."/>
            <person name="Hasenbein S."/>
            <person name="Benoit J.B."/>
            <person name="Sepulveda M.S."/>
            <person name="Poelchau M.F."/>
            <person name="Hughes D.S.T."/>
            <person name="Murali S.C."/>
            <person name="Chen S."/>
            <person name="Glastad K.M."/>
            <person name="Goodisman M.A.D."/>
            <person name="Werren J.H."/>
            <person name="Vineis J.H."/>
            <person name="Bowen J.L."/>
            <person name="Friedrich M."/>
            <person name="Jones J."/>
            <person name="Robertson H.M."/>
            <person name="Feyereisen R."/>
            <person name="Mechler-Hickson A."/>
            <person name="Mathers N."/>
            <person name="Lee C.E."/>
            <person name="Colbourne J.K."/>
            <person name="Biales A."/>
            <person name="Johnston J.S."/>
            <person name="Wellborn G.A."/>
            <person name="Rosendale A.J."/>
            <person name="Cridge A.G."/>
            <person name="Munoz-Torres M.C."/>
            <person name="Bain P.A."/>
            <person name="Manny A.R."/>
            <person name="Major K.M."/>
            <person name="Lambert F.N."/>
            <person name="Vulpe C.D."/>
            <person name="Tuck P."/>
            <person name="Blalock B.J."/>
            <person name="Lin Y.Y."/>
            <person name="Smith M.E."/>
            <person name="Ochoa-Acuna H."/>
            <person name="Chen M.M."/>
            <person name="Childers C.P."/>
            <person name="Qu J."/>
            <person name="Dugan S."/>
            <person name="Lee S.L."/>
            <person name="Chao H."/>
            <person name="Dinh H."/>
            <person name="Han Y."/>
            <person name="Doddapaneni H."/>
            <person name="Worley K.C."/>
            <person name="Muzny D.M."/>
            <person name="Gibbs R.A."/>
            <person name="Richards S."/>
        </authorList>
    </citation>
    <scope>NUCLEOTIDE SEQUENCE</scope>
    <source>
        <strain evidence="11">HAZT.00-mixed</strain>
        <tissue evidence="11">Whole organism</tissue>
    </source>
</reference>
<evidence type="ECO:0000256" key="10">
    <source>
        <dbReference type="RuleBase" id="RU363063"/>
    </source>
</evidence>
<dbReference type="FunFam" id="3.90.550.50:FF:000042">
    <property type="entry name" value="Hexosyltransferase"/>
    <property type="match status" value="1"/>
</dbReference>
<dbReference type="Pfam" id="PF01762">
    <property type="entry name" value="Galactosyl_T"/>
    <property type="match status" value="1"/>
</dbReference>
<dbReference type="GO" id="GO:0016758">
    <property type="term" value="F:hexosyltransferase activity"/>
    <property type="evidence" value="ECO:0007669"/>
    <property type="project" value="InterPro"/>
</dbReference>
<keyword evidence="5 10" id="KW-0812">Transmembrane</keyword>
<dbReference type="RefSeq" id="XP_018008162.1">
    <property type="nucleotide sequence ID" value="XM_018152673.2"/>
</dbReference>
<name>A0A6A0HBQ1_HYAAZ</name>
<keyword evidence="8 10" id="KW-0333">Golgi apparatus</keyword>
<dbReference type="GO" id="GO:0000139">
    <property type="term" value="C:Golgi membrane"/>
    <property type="evidence" value="ECO:0007669"/>
    <property type="project" value="UniProtKB-SubCell"/>
</dbReference>
<evidence type="ECO:0000256" key="7">
    <source>
        <dbReference type="ARBA" id="ARBA00022989"/>
    </source>
</evidence>
<dbReference type="Gene3D" id="3.90.550.50">
    <property type="match status" value="1"/>
</dbReference>
<organism evidence="11">
    <name type="scientific">Hyalella azteca</name>
    <name type="common">Amphipod</name>
    <dbReference type="NCBI Taxonomy" id="294128"/>
    <lineage>
        <taxon>Eukaryota</taxon>
        <taxon>Metazoa</taxon>
        <taxon>Ecdysozoa</taxon>
        <taxon>Arthropoda</taxon>
        <taxon>Crustacea</taxon>
        <taxon>Multicrustacea</taxon>
        <taxon>Malacostraca</taxon>
        <taxon>Eumalacostraca</taxon>
        <taxon>Peracarida</taxon>
        <taxon>Amphipoda</taxon>
        <taxon>Senticaudata</taxon>
        <taxon>Talitrida</taxon>
        <taxon>Talitroidea</taxon>
        <taxon>Hyalellidae</taxon>
        <taxon>Hyalella</taxon>
    </lineage>
</organism>
<evidence type="ECO:0000313" key="11">
    <source>
        <dbReference type="EMBL" id="KAA0202704.1"/>
    </source>
</evidence>
<dbReference type="EMBL" id="JQDR03003147">
    <property type="protein sequence ID" value="KAA0202704.1"/>
    <property type="molecule type" value="Genomic_DNA"/>
</dbReference>
<evidence type="ECO:0000256" key="8">
    <source>
        <dbReference type="ARBA" id="ARBA00023034"/>
    </source>
</evidence>